<evidence type="ECO:0000313" key="3">
    <source>
        <dbReference type="Proteomes" id="UP001595767"/>
    </source>
</evidence>
<feature type="domain" description="PASTA" evidence="1">
    <location>
        <begin position="124"/>
        <end position="188"/>
    </location>
</feature>
<dbReference type="RefSeq" id="WP_378553845.1">
    <property type="nucleotide sequence ID" value="NZ_JBHSBA010000015.1"/>
</dbReference>
<dbReference type="PROSITE" id="PS51178">
    <property type="entry name" value="PASTA"/>
    <property type="match status" value="1"/>
</dbReference>
<dbReference type="Gene3D" id="3.30.10.20">
    <property type="match status" value="2"/>
</dbReference>
<dbReference type="CDD" id="cd06577">
    <property type="entry name" value="PASTA_pknB"/>
    <property type="match status" value="1"/>
</dbReference>
<proteinExistence type="predicted"/>
<dbReference type="SMART" id="SM00740">
    <property type="entry name" value="PASTA"/>
    <property type="match status" value="2"/>
</dbReference>
<protein>
    <submittedName>
        <fullName evidence="2">PASTA domain-containing protein</fullName>
    </submittedName>
</protein>
<evidence type="ECO:0000313" key="2">
    <source>
        <dbReference type="EMBL" id="MFC4128116.1"/>
    </source>
</evidence>
<comment type="caution">
    <text evidence="2">The sequence shown here is derived from an EMBL/GenBank/DDBJ whole genome shotgun (WGS) entry which is preliminary data.</text>
</comment>
<keyword evidence="3" id="KW-1185">Reference proteome</keyword>
<evidence type="ECO:0000259" key="1">
    <source>
        <dbReference type="PROSITE" id="PS51178"/>
    </source>
</evidence>
<reference evidence="3" key="1">
    <citation type="journal article" date="2019" name="Int. J. Syst. Evol. Microbiol.">
        <title>The Global Catalogue of Microorganisms (GCM) 10K type strain sequencing project: providing services to taxonomists for standard genome sequencing and annotation.</title>
        <authorList>
            <consortium name="The Broad Institute Genomics Platform"/>
            <consortium name="The Broad Institute Genome Sequencing Center for Infectious Disease"/>
            <person name="Wu L."/>
            <person name="Ma J."/>
        </authorList>
    </citation>
    <scope>NUCLEOTIDE SEQUENCE [LARGE SCALE GENOMIC DNA]</scope>
    <source>
        <strain evidence="3">CGMCC 4.7204</strain>
    </source>
</reference>
<dbReference type="Proteomes" id="UP001595767">
    <property type="component" value="Unassembled WGS sequence"/>
</dbReference>
<dbReference type="InterPro" id="IPR005543">
    <property type="entry name" value="PASTA_dom"/>
</dbReference>
<name>A0ABV8LB52_9NOCA</name>
<gene>
    <name evidence="2" type="ORF">ACFOW8_24640</name>
</gene>
<dbReference type="EMBL" id="JBHSBA010000015">
    <property type="protein sequence ID" value="MFC4128116.1"/>
    <property type="molecule type" value="Genomic_DNA"/>
</dbReference>
<dbReference type="Pfam" id="PF03793">
    <property type="entry name" value="PASTA"/>
    <property type="match status" value="1"/>
</dbReference>
<accession>A0ABV8LB52</accession>
<sequence>MDRPTTTSNGRRLLVFATLAAILGLFGAGAATGFWVNNTRIAHETAVTESSPAREDSVLPADSMVMPDVRGLTEEAARQVLADSTAARAVVETRTVPFSGLTGIVIDQQPAYGAPISGTVVVTVSAPAAVPEIAGLTEVQVRTHLVELGAELVVNRQYVPGANPGSVLGIEPPAGSPLPDIVTVVVADVPATAYLANIDTTRDGCGTGSYTQAGAEQDNALSCSVRDRPSTPPRGPLWEFGGAVEDVDLSFGLPTDSQPGSTVRVEVFADGNRVAEAEVAYGRTAKVAVPTPGALQFMIVLTAVAGDPERITVTGSVRGSRDGIVALTEEG</sequence>
<organism evidence="2 3">
    <name type="scientific">Nocardia rhizosphaerae</name>
    <dbReference type="NCBI Taxonomy" id="1691571"/>
    <lineage>
        <taxon>Bacteria</taxon>
        <taxon>Bacillati</taxon>
        <taxon>Actinomycetota</taxon>
        <taxon>Actinomycetes</taxon>
        <taxon>Mycobacteriales</taxon>
        <taxon>Nocardiaceae</taxon>
        <taxon>Nocardia</taxon>
    </lineage>
</organism>